<protein>
    <recommendedName>
        <fullName evidence="11">L domain-like protein</fullName>
    </recommendedName>
</protein>
<dbReference type="Gene3D" id="3.80.10.10">
    <property type="entry name" value="Ribonuclease Inhibitor"/>
    <property type="match status" value="1"/>
</dbReference>
<keyword evidence="3" id="KW-0433">Leucine-rich repeat</keyword>
<gene>
    <name evidence="9" type="ORF">CYCCA115_LOCUS11005</name>
</gene>
<evidence type="ECO:0000256" key="3">
    <source>
        <dbReference type="ARBA" id="ARBA00022614"/>
    </source>
</evidence>
<dbReference type="InterPro" id="IPR053211">
    <property type="entry name" value="DNA_repair-toleration"/>
</dbReference>
<keyword evidence="6 8" id="KW-0472">Membrane</keyword>
<evidence type="ECO:0000256" key="1">
    <source>
        <dbReference type="ARBA" id="ARBA00004236"/>
    </source>
</evidence>
<evidence type="ECO:0000256" key="7">
    <source>
        <dbReference type="SAM" id="MobiDB-lite"/>
    </source>
</evidence>
<evidence type="ECO:0000256" key="4">
    <source>
        <dbReference type="ARBA" id="ARBA00022729"/>
    </source>
</evidence>
<dbReference type="InterPro" id="IPR001611">
    <property type="entry name" value="Leu-rich_rpt"/>
</dbReference>
<dbReference type="Proteomes" id="UP001295423">
    <property type="component" value="Unassembled WGS sequence"/>
</dbReference>
<evidence type="ECO:0000313" key="9">
    <source>
        <dbReference type="EMBL" id="CAJ1947155.1"/>
    </source>
</evidence>
<reference evidence="9" key="1">
    <citation type="submission" date="2023-08" db="EMBL/GenBank/DDBJ databases">
        <authorList>
            <person name="Audoor S."/>
            <person name="Bilcke G."/>
        </authorList>
    </citation>
    <scope>NUCLEOTIDE SEQUENCE</scope>
</reference>
<evidence type="ECO:0000256" key="5">
    <source>
        <dbReference type="ARBA" id="ARBA00022737"/>
    </source>
</evidence>
<evidence type="ECO:0000256" key="8">
    <source>
        <dbReference type="SAM" id="Phobius"/>
    </source>
</evidence>
<feature type="region of interest" description="Disordered" evidence="7">
    <location>
        <begin position="186"/>
        <end position="215"/>
    </location>
</feature>
<keyword evidence="10" id="KW-1185">Reference proteome</keyword>
<comment type="caution">
    <text evidence="9">The sequence shown here is derived from an EMBL/GenBank/DDBJ whole genome shotgun (WGS) entry which is preliminary data.</text>
</comment>
<dbReference type="InterPro" id="IPR032675">
    <property type="entry name" value="LRR_dom_sf"/>
</dbReference>
<organism evidence="9 10">
    <name type="scientific">Cylindrotheca closterium</name>
    <dbReference type="NCBI Taxonomy" id="2856"/>
    <lineage>
        <taxon>Eukaryota</taxon>
        <taxon>Sar</taxon>
        <taxon>Stramenopiles</taxon>
        <taxon>Ochrophyta</taxon>
        <taxon>Bacillariophyta</taxon>
        <taxon>Bacillariophyceae</taxon>
        <taxon>Bacillariophycidae</taxon>
        <taxon>Bacillariales</taxon>
        <taxon>Bacillariaceae</taxon>
        <taxon>Cylindrotheca</taxon>
    </lineage>
</organism>
<dbReference type="GO" id="GO:0005886">
    <property type="term" value="C:plasma membrane"/>
    <property type="evidence" value="ECO:0007669"/>
    <property type="project" value="UniProtKB-SubCell"/>
</dbReference>
<keyword evidence="8" id="KW-0812">Transmembrane</keyword>
<accession>A0AAD2PTZ8</accession>
<evidence type="ECO:0008006" key="11">
    <source>
        <dbReference type="Google" id="ProtNLM"/>
    </source>
</evidence>
<proteinExistence type="predicted"/>
<dbReference type="PANTHER" id="PTHR48060">
    <property type="entry name" value="DNA DAMAGE-REPAIR/TOLERATION PROTEIN DRT100"/>
    <property type="match status" value="1"/>
</dbReference>
<feature type="region of interest" description="Disordered" evidence="7">
    <location>
        <begin position="271"/>
        <end position="335"/>
    </location>
</feature>
<dbReference type="EMBL" id="CAKOGP040001725">
    <property type="protein sequence ID" value="CAJ1947155.1"/>
    <property type="molecule type" value="Genomic_DNA"/>
</dbReference>
<evidence type="ECO:0000256" key="2">
    <source>
        <dbReference type="ARBA" id="ARBA00022475"/>
    </source>
</evidence>
<comment type="subcellular location">
    <subcellularLocation>
        <location evidence="1">Cell membrane</location>
    </subcellularLocation>
</comment>
<dbReference type="PANTHER" id="PTHR48060:SF21">
    <property type="entry name" value="L DOMAIN-LIKE PROTEIN"/>
    <property type="match status" value="1"/>
</dbReference>
<keyword evidence="8" id="KW-1133">Transmembrane helix</keyword>
<keyword evidence="4" id="KW-0732">Signal</keyword>
<evidence type="ECO:0000256" key="6">
    <source>
        <dbReference type="ARBA" id="ARBA00023136"/>
    </source>
</evidence>
<keyword evidence="2" id="KW-1003">Cell membrane</keyword>
<dbReference type="Pfam" id="PF13855">
    <property type="entry name" value="LRR_8"/>
    <property type="match status" value="1"/>
</dbReference>
<feature type="compositionally biased region" description="Acidic residues" evidence="7">
    <location>
        <begin position="63"/>
        <end position="74"/>
    </location>
</feature>
<dbReference type="FunFam" id="3.80.10.10:FF:000299">
    <property type="entry name" value="Piriformospora indica-insensitive protein 2"/>
    <property type="match status" value="1"/>
</dbReference>
<name>A0AAD2PTZ8_9STRA</name>
<feature type="region of interest" description="Disordered" evidence="7">
    <location>
        <begin position="44"/>
        <end position="92"/>
    </location>
</feature>
<dbReference type="AlphaFoldDB" id="A0AAD2PTZ8"/>
<evidence type="ECO:0000313" key="10">
    <source>
        <dbReference type="Proteomes" id="UP001295423"/>
    </source>
</evidence>
<feature type="compositionally biased region" description="Polar residues" evidence="7">
    <location>
        <begin position="271"/>
        <end position="284"/>
    </location>
</feature>
<sequence>MVMTFRGYKDGHKPDHEVEIEQTEGINEVEVISTARWASLDQCGNVYGSPRRGKGSKRSLLDTDSDETDEDDTFEVTKERTQNSPPKAYRMTKGWSGINEIDSFLSSMEMGVSKPLPEPIEEKEDDEIMVCENSTIATGDNHHRSYDARQRLDDTMSSCTRSSLDTTDKEDGLSLDTAEKKEKAAMKQANVNASNPVTKEKLRGQADEDAESGAVALKATEEEQVDERIKATKKRICKLVILLVAVIVIIITILNVSSDNEDSTARLSRFNETGSNEVGENASNPLDDGADGSTQPDDEGGSSQPDIPTQPVATDDDYTNPVITVDPSTSDPSMANPLMARIQSMYNQYGLDPTSLDPSAGNNTPQRRAFSWLVQDNQNLDDSTQMTRYALAVFYYSTNAVPTAFDMDPDSWQIVDGWLTQASYCTWYGIFCDLQGRVESIELPENYLTGSLNIELRMLEETLYLIDITDNAIAMSGSDYDVFLNLVNLEELYADNNYLESDNGLPSQMASLVKLEALSLSFNLLSGDLSSNSVLQFMPLLSLLELESNFFSSSIPYYFGNMENLVYLYMRNNELTGDLSFLNAGQMKSLFTMWLDGNQISGAIPASIGTLDELGSLSLTKNRLSGRIPDQLGNLPSLQRVWLNNNELTGEIPKSLEGLNELEVLELHNNNMAGKMPKGLCDVFTRVTYEAKSLTSDCTNGDVECKPDCCTQCY</sequence>
<feature type="transmembrane region" description="Helical" evidence="8">
    <location>
        <begin position="236"/>
        <end position="256"/>
    </location>
</feature>
<dbReference type="SUPFAM" id="SSF52058">
    <property type="entry name" value="L domain-like"/>
    <property type="match status" value="1"/>
</dbReference>
<keyword evidence="5" id="KW-0677">Repeat</keyword>